<sequence length="71" mass="8126">MVGCCPFSFYLEGKEVTPMMEFLLMLLMSFLKVFSTALVTACVNKLVNDFGKKRKRATQRRRKQGSSKAKK</sequence>
<evidence type="ECO:0000256" key="1">
    <source>
        <dbReference type="SAM" id="MobiDB-lite"/>
    </source>
</evidence>
<gene>
    <name evidence="3" type="ORF">COK81_17240</name>
</gene>
<reference evidence="3 4" key="1">
    <citation type="submission" date="2017-09" db="EMBL/GenBank/DDBJ databases">
        <title>Large-scale bioinformatics analysis of Bacillus genomes uncovers conserved roles of natural products in bacterial physiology.</title>
        <authorList>
            <consortium name="Agbiome Team Llc"/>
            <person name="Bleich R.M."/>
            <person name="Grubbs K.J."/>
            <person name="Santa Maria K.C."/>
            <person name="Allen S.E."/>
            <person name="Farag S."/>
            <person name="Shank E.A."/>
            <person name="Bowers A."/>
        </authorList>
    </citation>
    <scope>NUCLEOTIDE SEQUENCE [LARGE SCALE GENOMIC DNA]</scope>
    <source>
        <strain evidence="3 4">AFS064137</strain>
    </source>
</reference>
<evidence type="ECO:0000313" key="4">
    <source>
        <dbReference type="Proteomes" id="UP000225910"/>
    </source>
</evidence>
<evidence type="ECO:0000313" key="3">
    <source>
        <dbReference type="EMBL" id="PFT89349.1"/>
    </source>
</evidence>
<accession>A0A9X7AZ42</accession>
<dbReference type="EMBL" id="NVCU01000145">
    <property type="protein sequence ID" value="PFT89349.1"/>
    <property type="molecule type" value="Genomic_DNA"/>
</dbReference>
<keyword evidence="2" id="KW-1133">Transmembrane helix</keyword>
<organism evidence="3 4">
    <name type="scientific">Bacillus thuringiensis</name>
    <dbReference type="NCBI Taxonomy" id="1428"/>
    <lineage>
        <taxon>Bacteria</taxon>
        <taxon>Bacillati</taxon>
        <taxon>Bacillota</taxon>
        <taxon>Bacilli</taxon>
        <taxon>Bacillales</taxon>
        <taxon>Bacillaceae</taxon>
        <taxon>Bacillus</taxon>
        <taxon>Bacillus cereus group</taxon>
    </lineage>
</organism>
<feature type="region of interest" description="Disordered" evidence="1">
    <location>
        <begin position="52"/>
        <end position="71"/>
    </location>
</feature>
<name>A0A9X7AZ42_BACTU</name>
<dbReference type="Proteomes" id="UP000225910">
    <property type="component" value="Unassembled WGS sequence"/>
</dbReference>
<keyword evidence="2" id="KW-0472">Membrane</keyword>
<evidence type="ECO:0000256" key="2">
    <source>
        <dbReference type="SAM" id="Phobius"/>
    </source>
</evidence>
<feature type="transmembrane region" description="Helical" evidence="2">
    <location>
        <begin position="22"/>
        <end position="47"/>
    </location>
</feature>
<dbReference type="AlphaFoldDB" id="A0A9X7AZ42"/>
<comment type="caution">
    <text evidence="3">The sequence shown here is derived from an EMBL/GenBank/DDBJ whole genome shotgun (WGS) entry which is preliminary data.</text>
</comment>
<protein>
    <submittedName>
        <fullName evidence="3">Uncharacterized protein</fullName>
    </submittedName>
</protein>
<keyword evidence="2" id="KW-0812">Transmembrane</keyword>
<proteinExistence type="predicted"/>